<dbReference type="VEuPathDB" id="TriTrypDB:BSAL_61225"/>
<keyword evidence="7 10" id="KW-0472">Membrane</keyword>
<keyword evidence="8" id="KW-0675">Receptor</keyword>
<organism evidence="11 12">
    <name type="scientific">Bodo saltans</name>
    <name type="common">Flagellated protozoan</name>
    <dbReference type="NCBI Taxonomy" id="75058"/>
    <lineage>
        <taxon>Eukaryota</taxon>
        <taxon>Discoba</taxon>
        <taxon>Euglenozoa</taxon>
        <taxon>Kinetoplastea</taxon>
        <taxon>Metakinetoplastina</taxon>
        <taxon>Eubodonida</taxon>
        <taxon>Bodonidae</taxon>
        <taxon>Bodo</taxon>
    </lineage>
</organism>
<dbReference type="Pfam" id="PF00560">
    <property type="entry name" value="LRR_1"/>
    <property type="match status" value="1"/>
</dbReference>
<sequence length="183" mass="19580">QTIPSEWVSNLTNFAAGSNLFHGTLPETHGGWQSIVEVLIPFNSISGTLPSSWGKLSSLQRLSLSSNNLTGILPSNWLTLTSLVNLYVQLNALTGLLPSSWGPAMLHLTVFYAYGTIPSSLAGMVSLVVLASSNSFTGTLPDTWGDWSLLITIKLYDNMLTGAPVPAAWVQSESAITCVRQSI</sequence>
<evidence type="ECO:0000256" key="1">
    <source>
        <dbReference type="ARBA" id="ARBA00004167"/>
    </source>
</evidence>
<evidence type="ECO:0000256" key="3">
    <source>
        <dbReference type="ARBA" id="ARBA00022692"/>
    </source>
</evidence>
<gene>
    <name evidence="11" type="ORF">BSAL_61225</name>
</gene>
<evidence type="ECO:0000256" key="8">
    <source>
        <dbReference type="ARBA" id="ARBA00023170"/>
    </source>
</evidence>
<feature type="transmembrane region" description="Helical" evidence="10">
    <location>
        <begin position="69"/>
        <end position="90"/>
    </location>
</feature>
<evidence type="ECO:0000313" key="12">
    <source>
        <dbReference type="Proteomes" id="UP000051952"/>
    </source>
</evidence>
<evidence type="ECO:0000256" key="10">
    <source>
        <dbReference type="SAM" id="Phobius"/>
    </source>
</evidence>
<keyword evidence="5" id="KW-0677">Repeat</keyword>
<dbReference type="EMBL" id="CYKH01000296">
    <property type="protein sequence ID" value="CUF31220.1"/>
    <property type="molecule type" value="Genomic_DNA"/>
</dbReference>
<dbReference type="AlphaFoldDB" id="A0A0S4IR85"/>
<dbReference type="PROSITE" id="PS51450">
    <property type="entry name" value="LRR"/>
    <property type="match status" value="1"/>
</dbReference>
<reference evidence="12" key="1">
    <citation type="submission" date="2015-09" db="EMBL/GenBank/DDBJ databases">
        <authorList>
            <consortium name="Pathogen Informatics"/>
        </authorList>
    </citation>
    <scope>NUCLEOTIDE SEQUENCE [LARGE SCALE GENOMIC DNA]</scope>
    <source>
        <strain evidence="12">Lake Konstanz</strain>
    </source>
</reference>
<evidence type="ECO:0000256" key="6">
    <source>
        <dbReference type="ARBA" id="ARBA00022989"/>
    </source>
</evidence>
<keyword evidence="2" id="KW-0433">Leucine-rich repeat</keyword>
<keyword evidence="9" id="KW-0325">Glycoprotein</keyword>
<evidence type="ECO:0000256" key="2">
    <source>
        <dbReference type="ARBA" id="ARBA00022614"/>
    </source>
</evidence>
<dbReference type="OrthoDB" id="910978at2759"/>
<evidence type="ECO:0000256" key="7">
    <source>
        <dbReference type="ARBA" id="ARBA00023136"/>
    </source>
</evidence>
<proteinExistence type="predicted"/>
<dbReference type="Gene3D" id="3.80.10.10">
    <property type="entry name" value="Ribonuclease Inhibitor"/>
    <property type="match status" value="1"/>
</dbReference>
<keyword evidence="3 10" id="KW-0812">Transmembrane</keyword>
<evidence type="ECO:0000256" key="9">
    <source>
        <dbReference type="ARBA" id="ARBA00023180"/>
    </source>
</evidence>
<dbReference type="GO" id="GO:0016020">
    <property type="term" value="C:membrane"/>
    <property type="evidence" value="ECO:0007669"/>
    <property type="project" value="UniProtKB-SubCell"/>
</dbReference>
<evidence type="ECO:0000313" key="11">
    <source>
        <dbReference type="EMBL" id="CUF31220.1"/>
    </source>
</evidence>
<dbReference type="PANTHER" id="PTHR27000:SF642">
    <property type="entry name" value="INACTIVE LEUCINE-RICH REPEAT RECEPTOR KINASE XIAO-RELATED"/>
    <property type="match status" value="1"/>
</dbReference>
<accession>A0A0S4IR85</accession>
<dbReference type="SUPFAM" id="SSF52058">
    <property type="entry name" value="L domain-like"/>
    <property type="match status" value="1"/>
</dbReference>
<dbReference type="InterPro" id="IPR032675">
    <property type="entry name" value="LRR_dom_sf"/>
</dbReference>
<feature type="non-terminal residue" evidence="11">
    <location>
        <position position="1"/>
    </location>
</feature>
<protein>
    <submittedName>
        <fullName evidence="11">GP46-like surface antigen, putative</fullName>
    </submittedName>
</protein>
<feature type="transmembrane region" description="Helical" evidence="10">
    <location>
        <begin position="110"/>
        <end position="131"/>
    </location>
</feature>
<keyword evidence="4" id="KW-0732">Signal</keyword>
<dbReference type="Proteomes" id="UP000051952">
    <property type="component" value="Unassembled WGS sequence"/>
</dbReference>
<dbReference type="InterPro" id="IPR001611">
    <property type="entry name" value="Leu-rich_rpt"/>
</dbReference>
<comment type="subcellular location">
    <subcellularLocation>
        <location evidence="1">Membrane</location>
        <topology evidence="1">Single-pass membrane protein</topology>
    </subcellularLocation>
</comment>
<dbReference type="PANTHER" id="PTHR27000">
    <property type="entry name" value="LEUCINE-RICH REPEAT RECEPTOR-LIKE PROTEIN KINASE FAMILY PROTEIN-RELATED"/>
    <property type="match status" value="1"/>
</dbReference>
<keyword evidence="12" id="KW-1185">Reference proteome</keyword>
<evidence type="ECO:0000256" key="4">
    <source>
        <dbReference type="ARBA" id="ARBA00022729"/>
    </source>
</evidence>
<name>A0A0S4IR85_BODSA</name>
<keyword evidence="6 10" id="KW-1133">Transmembrane helix</keyword>
<evidence type="ECO:0000256" key="5">
    <source>
        <dbReference type="ARBA" id="ARBA00022737"/>
    </source>
</evidence>